<proteinExistence type="predicted"/>
<reference evidence="1" key="1">
    <citation type="submission" date="2020-01" db="EMBL/GenBank/DDBJ databases">
        <title>Insect and environment-associated Actinomycetes.</title>
        <authorList>
            <person name="Currrie C."/>
            <person name="Chevrette M."/>
            <person name="Carlson C."/>
            <person name="Stubbendieck R."/>
            <person name="Wendt-Pienkowski E."/>
        </authorList>
    </citation>
    <scope>NUCLEOTIDE SEQUENCE</scope>
    <source>
        <strain evidence="1">SID7499</strain>
    </source>
</reference>
<gene>
    <name evidence="1" type="ORF">G3M58_05455</name>
</gene>
<sequence length="104" mass="11705">MTDLLRRLVAWAGLTPKPRRACRRALRETHLLTGVPSEQPLPLPIHRSPYRADTLIDGTSTRAVRPYLVVHEQRQARQQNHELGSATMELPVAGPYWPHGVEAA</sequence>
<comment type="caution">
    <text evidence="1">The sequence shown here is derived from an EMBL/GenBank/DDBJ whole genome shotgun (WGS) entry which is preliminary data.</text>
</comment>
<accession>A0A6G3WKB2</accession>
<evidence type="ECO:0000313" key="1">
    <source>
        <dbReference type="EMBL" id="NEE05877.1"/>
    </source>
</evidence>
<organism evidence="1">
    <name type="scientific">Streptomyces sp. SID7499</name>
    <dbReference type="NCBI Taxonomy" id="2706086"/>
    <lineage>
        <taxon>Bacteria</taxon>
        <taxon>Bacillati</taxon>
        <taxon>Actinomycetota</taxon>
        <taxon>Actinomycetes</taxon>
        <taxon>Kitasatosporales</taxon>
        <taxon>Streptomycetaceae</taxon>
        <taxon>Streptomyces</taxon>
    </lineage>
</organism>
<name>A0A6G3WKB2_9ACTN</name>
<dbReference type="EMBL" id="JAAGMN010000564">
    <property type="protein sequence ID" value="NEE05877.1"/>
    <property type="molecule type" value="Genomic_DNA"/>
</dbReference>
<protein>
    <submittedName>
        <fullName evidence="1">Uncharacterized protein</fullName>
    </submittedName>
</protein>
<dbReference type="AlphaFoldDB" id="A0A6G3WKB2"/>